<comment type="caution">
    <text evidence="3">The sequence shown here is derived from an EMBL/GenBank/DDBJ whole genome shotgun (WGS) entry which is preliminary data.</text>
</comment>
<dbReference type="RefSeq" id="WP_208253495.1">
    <property type="nucleotide sequence ID" value="NZ_JAGEOJ010000001.1"/>
</dbReference>
<name>A0A939T7I5_9ACTN</name>
<proteinExistence type="predicted"/>
<dbReference type="GO" id="GO:0004315">
    <property type="term" value="F:3-oxoacyl-[acyl-carrier-protein] synthase activity"/>
    <property type="evidence" value="ECO:0007669"/>
    <property type="project" value="TreeGrafter"/>
</dbReference>
<gene>
    <name evidence="3" type="ORF">J4573_02325</name>
</gene>
<dbReference type="InterPro" id="IPR000794">
    <property type="entry name" value="Beta-ketoacyl_synthase"/>
</dbReference>
<dbReference type="Proteomes" id="UP000669179">
    <property type="component" value="Unassembled WGS sequence"/>
</dbReference>
<feature type="domain" description="Beta-ketoacyl synthase-like N-terminal" evidence="2">
    <location>
        <begin position="28"/>
        <end position="159"/>
    </location>
</feature>
<keyword evidence="1" id="KW-0808">Transferase</keyword>
<reference evidence="3" key="1">
    <citation type="submission" date="2021-03" db="EMBL/GenBank/DDBJ databases">
        <authorList>
            <person name="Kanchanasin P."/>
            <person name="Saeng-In P."/>
            <person name="Phongsopitanun W."/>
            <person name="Yuki M."/>
            <person name="Kudo T."/>
            <person name="Ohkuma M."/>
            <person name="Tanasupawat S."/>
        </authorList>
    </citation>
    <scope>NUCLEOTIDE SEQUENCE</scope>
    <source>
        <strain evidence="3">GKU 128</strain>
    </source>
</reference>
<dbReference type="AlphaFoldDB" id="A0A939T7I5"/>
<organism evidence="3 4">
    <name type="scientific">Actinomadura barringtoniae</name>
    <dbReference type="NCBI Taxonomy" id="1427535"/>
    <lineage>
        <taxon>Bacteria</taxon>
        <taxon>Bacillati</taxon>
        <taxon>Actinomycetota</taxon>
        <taxon>Actinomycetes</taxon>
        <taxon>Streptosporangiales</taxon>
        <taxon>Thermomonosporaceae</taxon>
        <taxon>Actinomadura</taxon>
    </lineage>
</organism>
<keyword evidence="4" id="KW-1185">Reference proteome</keyword>
<protein>
    <recommendedName>
        <fullName evidence="2">Beta-ketoacyl synthase-like N-terminal domain-containing protein</fullName>
    </recommendedName>
</protein>
<dbReference type="SUPFAM" id="SSF53901">
    <property type="entry name" value="Thiolase-like"/>
    <property type="match status" value="1"/>
</dbReference>
<dbReference type="GO" id="GO:0005829">
    <property type="term" value="C:cytosol"/>
    <property type="evidence" value="ECO:0007669"/>
    <property type="project" value="TreeGrafter"/>
</dbReference>
<evidence type="ECO:0000313" key="4">
    <source>
        <dbReference type="Proteomes" id="UP000669179"/>
    </source>
</evidence>
<dbReference type="InterPro" id="IPR014030">
    <property type="entry name" value="Ketoacyl_synth_N"/>
</dbReference>
<dbReference type="PANTHER" id="PTHR11712">
    <property type="entry name" value="POLYKETIDE SYNTHASE-RELATED"/>
    <property type="match status" value="1"/>
</dbReference>
<dbReference type="Gene3D" id="3.40.47.10">
    <property type="match status" value="1"/>
</dbReference>
<dbReference type="PANTHER" id="PTHR11712:SF336">
    <property type="entry name" value="3-OXOACYL-[ACYL-CARRIER-PROTEIN] SYNTHASE, MITOCHONDRIAL"/>
    <property type="match status" value="1"/>
</dbReference>
<evidence type="ECO:0000256" key="1">
    <source>
        <dbReference type="ARBA" id="ARBA00022679"/>
    </source>
</evidence>
<dbReference type="Pfam" id="PF00109">
    <property type="entry name" value="ketoacyl-synt"/>
    <property type="match status" value="1"/>
</dbReference>
<accession>A0A939T7I5</accession>
<dbReference type="InterPro" id="IPR016039">
    <property type="entry name" value="Thiolase-like"/>
</dbReference>
<evidence type="ECO:0000259" key="2">
    <source>
        <dbReference type="Pfam" id="PF00109"/>
    </source>
</evidence>
<dbReference type="GO" id="GO:0006633">
    <property type="term" value="P:fatty acid biosynthetic process"/>
    <property type="evidence" value="ECO:0007669"/>
    <property type="project" value="TreeGrafter"/>
</dbReference>
<evidence type="ECO:0000313" key="3">
    <source>
        <dbReference type="EMBL" id="MBO2445915.1"/>
    </source>
</evidence>
<sequence>MTSDVVVTGWGSQLPPFDPAAIVGRKGLRAKEPSTRLALCAAHAALRMPVGSLPPPPRKDHSTGVVVSSNTGNLDTVTSVVRTLRRGSLKDVSPLWAPNASSNVIAGTIAIRFGFAGPNLTVCNGATSGLDAIAAAADLIRAGRADRMIVVGVEPEDDTVRGLFAESAKGLRALPGMLDPDELDGSGAGAACVILETGEAADGGVGLLDSFDHASAGGASLMVKRLVAGCSAGPRLWLTGDQRWTGVRETVAAGLSLWPEAQRPSTVDLSGALGDLSGALGVFQIVAACQWLERHPLDSVLMTSGGSWGDDEAGVVIHGLPGG</sequence>
<dbReference type="EMBL" id="JAGEOJ010000001">
    <property type="protein sequence ID" value="MBO2445915.1"/>
    <property type="molecule type" value="Genomic_DNA"/>
</dbReference>